<reference evidence="3 4" key="1">
    <citation type="submission" date="2023-08" db="EMBL/GenBank/DDBJ databases">
        <title>Annotated Genome Sequence of Vanrija albida AlHP1.</title>
        <authorList>
            <person name="Herzog R."/>
        </authorList>
    </citation>
    <scope>NUCLEOTIDE SEQUENCE [LARGE SCALE GENOMIC DNA]</scope>
    <source>
        <strain evidence="3 4">AlHP1</strain>
    </source>
</reference>
<evidence type="ECO:0000259" key="2">
    <source>
        <dbReference type="PROSITE" id="PS50195"/>
    </source>
</evidence>
<dbReference type="PROSITE" id="PS50195">
    <property type="entry name" value="PX"/>
    <property type="match status" value="1"/>
</dbReference>
<evidence type="ECO:0000313" key="3">
    <source>
        <dbReference type="EMBL" id="KAL1405168.1"/>
    </source>
</evidence>
<dbReference type="InterPro" id="IPR024554">
    <property type="entry name" value="LEC1-like_C"/>
</dbReference>
<feature type="domain" description="PX" evidence="2">
    <location>
        <begin position="328"/>
        <end position="492"/>
    </location>
</feature>
<feature type="compositionally biased region" description="Low complexity" evidence="1">
    <location>
        <begin position="1063"/>
        <end position="1072"/>
    </location>
</feature>
<dbReference type="GeneID" id="95989836"/>
<feature type="region of interest" description="Disordered" evidence="1">
    <location>
        <begin position="965"/>
        <end position="1127"/>
    </location>
</feature>
<dbReference type="InterPro" id="IPR001683">
    <property type="entry name" value="PX_dom"/>
</dbReference>
<dbReference type="EMBL" id="JBBXJM010000007">
    <property type="protein sequence ID" value="KAL1405168.1"/>
    <property type="molecule type" value="Genomic_DNA"/>
</dbReference>
<dbReference type="InterPro" id="IPR036871">
    <property type="entry name" value="PX_dom_sf"/>
</dbReference>
<dbReference type="SMART" id="SM00312">
    <property type="entry name" value="PX"/>
    <property type="match status" value="1"/>
</dbReference>
<comment type="caution">
    <text evidence="3">The sequence shown here is derived from an EMBL/GenBank/DDBJ whole genome shotgun (WGS) entry which is preliminary data.</text>
</comment>
<dbReference type="Proteomes" id="UP001565368">
    <property type="component" value="Unassembled WGS sequence"/>
</dbReference>
<feature type="region of interest" description="Disordered" evidence="1">
    <location>
        <begin position="421"/>
        <end position="453"/>
    </location>
</feature>
<evidence type="ECO:0000313" key="4">
    <source>
        <dbReference type="Proteomes" id="UP001565368"/>
    </source>
</evidence>
<dbReference type="Pfam" id="PF00787">
    <property type="entry name" value="PX"/>
    <property type="match status" value="1"/>
</dbReference>
<feature type="compositionally biased region" description="Acidic residues" evidence="1">
    <location>
        <begin position="972"/>
        <end position="992"/>
    </location>
</feature>
<organism evidence="3 4">
    <name type="scientific">Vanrija albida</name>
    <dbReference type="NCBI Taxonomy" id="181172"/>
    <lineage>
        <taxon>Eukaryota</taxon>
        <taxon>Fungi</taxon>
        <taxon>Dikarya</taxon>
        <taxon>Basidiomycota</taxon>
        <taxon>Agaricomycotina</taxon>
        <taxon>Tremellomycetes</taxon>
        <taxon>Trichosporonales</taxon>
        <taxon>Trichosporonaceae</taxon>
        <taxon>Vanrija</taxon>
    </lineage>
</organism>
<protein>
    <recommendedName>
        <fullName evidence="2">PX domain-containing protein</fullName>
    </recommendedName>
</protein>
<feature type="compositionally biased region" description="Low complexity" evidence="1">
    <location>
        <begin position="421"/>
        <end position="433"/>
    </location>
</feature>
<feature type="region of interest" description="Disordered" evidence="1">
    <location>
        <begin position="386"/>
        <end position="408"/>
    </location>
</feature>
<gene>
    <name evidence="3" type="ORF">Q8F55_008793</name>
</gene>
<evidence type="ECO:0000256" key="1">
    <source>
        <dbReference type="SAM" id="MobiDB-lite"/>
    </source>
</evidence>
<dbReference type="Pfam" id="PF12828">
    <property type="entry name" value="PXB"/>
    <property type="match status" value="1"/>
</dbReference>
<sequence>MATPNAAYDARQPRHRPERALPPPPKEEADVRLIDAFDKAQEYTSPPSPPRAPAAAALPPPPADDEAEQLDDDSNGVEGTGEHGSKDASAAPKRKRPPVPKTTAAHLNPFHTTLPSADLTPPTILTPLRAHYLKKTLVNQQIAHELNLITDPTLGANALGLLGSPFVIPEAAKEDVVARVGLAGGTGLQGGIDLPFLRYMFHQFLLPFPFLATAPPTFWSQKVQPFLSSFLATTGVAAHSTLTQADQEVAESLMTKDEKKEAEDRRKLWNKVEKHLGLMIGVGVKLASGEEVVRIGQSELRRIEEAQATRRRKWADKHAHQETFTFDVNVVGVRVVSEKGRVRSKTHEEFIIRTQRTGYNDVFVSRRYGDFRRLAEELRVLFPDALLPNPPPKDKSSAAPPPPQAVPAGYSAYNPLRMIYGSSPAPSGTSTPSRADADKTQALPDAPIPPAPLSREKNRLTLRAYIQSILSIPEIANAPIMRSFLLSSPTPLTPPEAADIQRRLEADAVREEGRRRFREEAERRVEALREGLAQFKGDVLTKEGGLKSVFEVVRRVELVEDLPPAEKSVLEWGRISLAATIFQIYVASDTASESLTSLKRLHGIMPYFVLKGILRISNPMAMIRGVLDLFLARPFGGQSLLQRMFSQSLTEDVRYLAEDIQAVADKIDDPVLVEKIEQYVSAPFDIQEIYRRDAVSENTDLLTVILRSAETPILSRPQIQRVARASRAYKEYKSWQTDLSDSDDDEGPDNDDAWLFEDLNILMKLMMRKKEKEALVALIFEGVTAELLKDIITIFYSPLATVYKAASIADSLGDLQAFINDMIKTVDQVEELSQEDPARTVQTFIDLVQRHEQSFYSFVHNVHSKGQGLFDALMSWIELFLSYAQKGLPHQLDLEILLPHSGPERVAILKEVDEVAQYHYKLKVAHEEKIRRRFQAGNTADQQSLEEAAFVNSVLQSLSLTETTVGSAGEIAMEEEEENWDEEDDDTIDDSASEAGSIQSASVIKRPPRGPSSLGAVDDSLSQKLGRVTLSPPGDPNSRRGSGASGSTLAPPDDQSVGKRRSSSSLRTSLDLIRGSGKARTGSGSSDTPPPPPPKDPKHLPRPQQVKVKRHRKPKRLNAILPPPETPNIAALRPLFVEVVEPLLVVKPLSQ</sequence>
<keyword evidence="4" id="KW-1185">Reference proteome</keyword>
<proteinExistence type="predicted"/>
<feature type="region of interest" description="Disordered" evidence="1">
    <location>
        <begin position="1"/>
        <end position="121"/>
    </location>
</feature>
<feature type="compositionally biased region" description="Acidic residues" evidence="1">
    <location>
        <begin position="63"/>
        <end position="75"/>
    </location>
</feature>
<dbReference type="SUPFAM" id="SSF64268">
    <property type="entry name" value="PX domain"/>
    <property type="match status" value="1"/>
</dbReference>
<accession>A0ABR3PSS9</accession>
<dbReference type="CDD" id="cd06869">
    <property type="entry name" value="PX_UP2_fungi"/>
    <property type="match status" value="1"/>
</dbReference>
<dbReference type="Gene3D" id="3.30.1520.10">
    <property type="entry name" value="Phox-like domain"/>
    <property type="match status" value="1"/>
</dbReference>
<feature type="compositionally biased region" description="Basic residues" evidence="1">
    <location>
        <begin position="1107"/>
        <end position="1116"/>
    </location>
</feature>
<name>A0ABR3PSS9_9TREE</name>
<dbReference type="RefSeq" id="XP_069205112.1">
    <property type="nucleotide sequence ID" value="XM_069357175.1"/>
</dbReference>
<dbReference type="PANTHER" id="PTHR47185:SF1">
    <property type="entry name" value="PX DOMAIN-CONTAINING PROTEIN YPR097W"/>
    <property type="match status" value="1"/>
</dbReference>
<dbReference type="Pfam" id="PF12825">
    <property type="entry name" value="DUF3818"/>
    <property type="match status" value="1"/>
</dbReference>
<dbReference type="InterPro" id="IPR047168">
    <property type="entry name" value="LEC1-like"/>
</dbReference>
<dbReference type="InterPro" id="IPR024555">
    <property type="entry name" value="PX-associated"/>
</dbReference>
<feature type="compositionally biased region" description="Basic and acidic residues" evidence="1">
    <location>
        <begin position="25"/>
        <end position="41"/>
    </location>
</feature>
<dbReference type="PANTHER" id="PTHR47185">
    <property type="entry name" value="PX DOMAIN-CONTAINING PROTEIN YPR097W"/>
    <property type="match status" value="1"/>
</dbReference>
<feature type="compositionally biased region" description="Pro residues" evidence="1">
    <location>
        <begin position="46"/>
        <end position="62"/>
    </location>
</feature>